<dbReference type="GO" id="GO:0006886">
    <property type="term" value="P:intracellular protein transport"/>
    <property type="evidence" value="ECO:0007669"/>
    <property type="project" value="TreeGrafter"/>
</dbReference>
<dbReference type="PANTHER" id="PTHR22957:SF27">
    <property type="entry name" value="TBC1 DOMAIN FAMILY MEMBER 13"/>
    <property type="match status" value="1"/>
</dbReference>
<feature type="compositionally biased region" description="Low complexity" evidence="1">
    <location>
        <begin position="949"/>
        <end position="968"/>
    </location>
</feature>
<dbReference type="Pfam" id="PF00566">
    <property type="entry name" value="RabGAP-TBC"/>
    <property type="match status" value="1"/>
</dbReference>
<feature type="compositionally biased region" description="Polar residues" evidence="1">
    <location>
        <begin position="1098"/>
        <end position="1129"/>
    </location>
</feature>
<evidence type="ECO:0000256" key="1">
    <source>
        <dbReference type="SAM" id="MobiDB-lite"/>
    </source>
</evidence>
<feature type="compositionally biased region" description="Polar residues" evidence="1">
    <location>
        <begin position="258"/>
        <end position="267"/>
    </location>
</feature>
<feature type="region of interest" description="Disordered" evidence="1">
    <location>
        <begin position="778"/>
        <end position="806"/>
    </location>
</feature>
<feature type="compositionally biased region" description="Basic and acidic residues" evidence="1">
    <location>
        <begin position="720"/>
        <end position="729"/>
    </location>
</feature>
<feature type="region of interest" description="Disordered" evidence="1">
    <location>
        <begin position="719"/>
        <end position="760"/>
    </location>
</feature>
<feature type="region of interest" description="Disordered" evidence="1">
    <location>
        <begin position="613"/>
        <end position="680"/>
    </location>
</feature>
<dbReference type="InterPro" id="IPR035969">
    <property type="entry name" value="Rab-GAP_TBC_sf"/>
</dbReference>
<feature type="compositionally biased region" description="Low complexity" evidence="1">
    <location>
        <begin position="783"/>
        <end position="794"/>
    </location>
</feature>
<organism evidence="3 4">
    <name type="scientific">Ustilago trichophora</name>
    <dbReference type="NCBI Taxonomy" id="86804"/>
    <lineage>
        <taxon>Eukaryota</taxon>
        <taxon>Fungi</taxon>
        <taxon>Dikarya</taxon>
        <taxon>Basidiomycota</taxon>
        <taxon>Ustilaginomycotina</taxon>
        <taxon>Ustilaginomycetes</taxon>
        <taxon>Ustilaginales</taxon>
        <taxon>Ustilaginaceae</taxon>
        <taxon>Ustilago</taxon>
    </lineage>
</organism>
<feature type="region of interest" description="Disordered" evidence="1">
    <location>
        <begin position="199"/>
        <end position="309"/>
    </location>
</feature>
<feature type="compositionally biased region" description="Polar residues" evidence="1">
    <location>
        <begin position="751"/>
        <end position="760"/>
    </location>
</feature>
<dbReference type="SMART" id="SM00164">
    <property type="entry name" value="TBC"/>
    <property type="match status" value="1"/>
</dbReference>
<evidence type="ECO:0000313" key="4">
    <source>
        <dbReference type="Proteomes" id="UP000324022"/>
    </source>
</evidence>
<feature type="compositionally biased region" description="Polar residues" evidence="1">
    <location>
        <begin position="905"/>
        <end position="920"/>
    </location>
</feature>
<dbReference type="EMBL" id="OOIN01000004">
    <property type="protein sequence ID" value="SPO22518.1"/>
    <property type="molecule type" value="Genomic_DNA"/>
</dbReference>
<dbReference type="Gene3D" id="1.10.8.270">
    <property type="entry name" value="putative rabgap domain of human tbc1 domain family member 14 like domains"/>
    <property type="match status" value="1"/>
</dbReference>
<feature type="region of interest" description="Disordered" evidence="1">
    <location>
        <begin position="577"/>
        <end position="597"/>
    </location>
</feature>
<dbReference type="Proteomes" id="UP000324022">
    <property type="component" value="Unassembled WGS sequence"/>
</dbReference>
<evidence type="ECO:0000313" key="3">
    <source>
        <dbReference type="EMBL" id="SPO22518.1"/>
    </source>
</evidence>
<gene>
    <name evidence="3" type="ORF">UTRI_01196</name>
</gene>
<dbReference type="PROSITE" id="PS50086">
    <property type="entry name" value="TBC_RABGAP"/>
    <property type="match status" value="1"/>
</dbReference>
<accession>A0A5C3DWE3</accession>
<feature type="region of interest" description="Disordered" evidence="1">
    <location>
        <begin position="887"/>
        <end position="1010"/>
    </location>
</feature>
<name>A0A5C3DWE3_9BASI</name>
<feature type="compositionally biased region" description="Low complexity" evidence="1">
    <location>
        <begin position="1244"/>
        <end position="1257"/>
    </location>
</feature>
<dbReference type="PANTHER" id="PTHR22957">
    <property type="entry name" value="TBC1 DOMAIN FAMILY MEMBER GTPASE-ACTIVATING PROTEIN"/>
    <property type="match status" value="1"/>
</dbReference>
<feature type="compositionally biased region" description="Polar residues" evidence="1">
    <location>
        <begin position="286"/>
        <end position="309"/>
    </location>
</feature>
<feature type="compositionally biased region" description="Polar residues" evidence="1">
    <location>
        <begin position="1071"/>
        <end position="1087"/>
    </location>
</feature>
<feature type="compositionally biased region" description="Basic and acidic residues" evidence="1">
    <location>
        <begin position="852"/>
        <end position="861"/>
    </location>
</feature>
<reference evidence="3 4" key="1">
    <citation type="submission" date="2018-03" db="EMBL/GenBank/DDBJ databases">
        <authorList>
            <person name="Guldener U."/>
        </authorList>
    </citation>
    <scope>NUCLEOTIDE SEQUENCE [LARGE SCALE GENOMIC DNA]</scope>
    <source>
        <strain evidence="3 4">NBRC100155</strain>
    </source>
</reference>
<dbReference type="OrthoDB" id="29853at2759"/>
<evidence type="ECO:0000259" key="2">
    <source>
        <dbReference type="PROSITE" id="PS50086"/>
    </source>
</evidence>
<dbReference type="Gene3D" id="1.10.472.80">
    <property type="entry name" value="Ypt/Rab-GAP domain of gyp1p, domain 3"/>
    <property type="match status" value="1"/>
</dbReference>
<dbReference type="InterPro" id="IPR000195">
    <property type="entry name" value="Rab-GAP-TBC_dom"/>
</dbReference>
<feature type="compositionally biased region" description="Acidic residues" evidence="1">
    <location>
        <begin position="586"/>
        <end position="596"/>
    </location>
</feature>
<feature type="region of interest" description="Disordered" evidence="1">
    <location>
        <begin position="1234"/>
        <end position="1283"/>
    </location>
</feature>
<dbReference type="FunFam" id="1.10.472.80:FF:000048">
    <property type="entry name" value="TBC domain containing protein"/>
    <property type="match status" value="1"/>
</dbReference>
<proteinExistence type="predicted"/>
<feature type="region of interest" description="Disordered" evidence="1">
    <location>
        <begin position="1363"/>
        <end position="1393"/>
    </location>
</feature>
<feature type="domain" description="Rab-GAP TBC" evidence="2">
    <location>
        <begin position="55"/>
        <end position="501"/>
    </location>
</feature>
<protein>
    <submittedName>
        <fullName evidence="3">Related to GYP1 - cis-golgi GTPase-activating protein</fullName>
    </submittedName>
</protein>
<keyword evidence="4" id="KW-1185">Reference proteome</keyword>
<feature type="region of interest" description="Disordered" evidence="1">
    <location>
        <begin position="836"/>
        <end position="871"/>
    </location>
</feature>
<dbReference type="SUPFAM" id="SSF47923">
    <property type="entry name" value="Ypt/Rab-GAP domain of gyp1p"/>
    <property type="match status" value="3"/>
</dbReference>
<feature type="region of interest" description="Disordered" evidence="1">
    <location>
        <begin position="1060"/>
        <end position="1131"/>
    </location>
</feature>
<dbReference type="GO" id="GO:0005096">
    <property type="term" value="F:GTPase activator activity"/>
    <property type="evidence" value="ECO:0007669"/>
    <property type="project" value="TreeGrafter"/>
</dbReference>
<feature type="compositionally biased region" description="Low complexity" evidence="1">
    <location>
        <begin position="664"/>
        <end position="678"/>
    </location>
</feature>
<sequence length="1393" mass="148728">MSSSQARSTINPPSAAATRDRSLLQLLDPNDLLPGHTTADLYSLRHFTLRAGLPDSPSWLRAQAWKVLLAYLPPEKKEWSSTLAKRRKQYYHFLSDLSPPLSSSQHPVPATQLTNNDRLLDQIYKDLVRSRKNGFAFYQASPRPSSSCPIVPLPAPDAQSQHTATAYVQRLDSKDNLLHHLAAVSHEYAQQLSLERVASASSSTGSRQPPRILHVQPDCRPPALDGSTSSNAHANLIQDPIKSPPIMLSPPSPGGMSRESSQHSFASANEALEATSSAHDHDHVQVATSAPTSTNADDSSRATQPPNCIPSQRNWHSLLRILYLFALLNPSIGYVQGMNEALFTLLYVFGSAQYPQTASTALTPSSSQHANSSHASLHRSWDNDIDLADLTTHAEADAFWCFSALIGEMRELYDFDRVEQQSRAGTALADHQPSHSGMAGALRRFSLRIKWLDPPLWRDLQASSLDPRLPYYSLRWLACLLSTELSLPSVLRIWDALLAEQENAGVSGSAKIEFLIDVCASMMLEIKDRLPSSKDDIDLEAEGFSYGMRVLQDYPDDDISPVMEAATLMRQRRLAADLTGDGPPLDSDDDDDDDDAAANPRLAAVKARAAQAWRDWTSRRQSDAVASPRAAEPVEASAPATKGGWLVSRARPRPGLPTTDEADTSIASSADGAASDVSTPSKNSFSGFLAKYAEAVQSSDAAANLSKASTNLTAKAMARFGDRSSRESTPETSTPHPFQSYGSLGRGFPASPTSSVSGANDSRIASLGSIGAGFFNRTRRNASESQSSSVGYGSPRTPDMARWSRDTIPDFPLPNVADSPAGRMEYIDTFGKRISMAPNGRGGASPSSSVTGEEHGERRASENGLSSFPLPSMRAAARMGILPARFREESASPNSRSVGPKPLLLSQSARPPRESSNSPGSLAVDEPSRKISSGPMAHSMSRGNSYQDGRSSVAGSFSGRSSRSVSVADSRRSSMADFADTSMPGLTEPDMLPPLPSLTGQSPAASLPGHSIPVSAATMEAHPASTRTMPGSVASLQGIVSKEGTVSAGAFTRAMKVADSDRERPEFGHVASSSDVPLVQATSTSISRPRASNRKRTSSSTVESRTASTSGSMTGNQLSNRSSQTTNVVDSPAGTIAASGLSFMDGAGLGEGAIVMEEPVFLNDDAGKTDLTNGSTWLAGEAVSLQDEPADSLSSLDADPASETVRKYTLADEPLPSLAGTDVRASSGSSGIVRTKRFVKGRQNSSSSVATNSSRRSLAGLRHSSRTSVSEQAPASPPLPLPEVNEQLDAYGGTVEFNTSCASASKHANWPERSMDVPFIGTSSDSQVAASTYRYATPNDEYPNSPSLDESFDVRSFNMNDQNNISDTPASTLIIGRNNSGVQRPSTDRSNFF</sequence>